<keyword evidence="7" id="KW-0732">Signal</keyword>
<dbReference type="EMBL" id="WKKH01000061">
    <property type="protein sequence ID" value="MRX78614.1"/>
    <property type="molecule type" value="Genomic_DNA"/>
</dbReference>
<keyword evidence="6" id="KW-1133">Transmembrane helix</keyword>
<dbReference type="Gene3D" id="1.10.760.10">
    <property type="entry name" value="Cytochrome c-like domain"/>
    <property type="match status" value="1"/>
</dbReference>
<evidence type="ECO:0000256" key="5">
    <source>
        <dbReference type="SAM" id="MobiDB-lite"/>
    </source>
</evidence>
<evidence type="ECO:0000256" key="1">
    <source>
        <dbReference type="ARBA" id="ARBA00022617"/>
    </source>
</evidence>
<evidence type="ECO:0000313" key="9">
    <source>
        <dbReference type="EMBL" id="MRX78614.1"/>
    </source>
</evidence>
<keyword evidence="6" id="KW-0472">Membrane</keyword>
<sequence>MKKISLFVLLLVTQLTVFAAEEKTVVETVQSSEPSLGLSQTEMLIVVLLLFLLVLVVVSLTLLNAFKVMYQEQLEPTPYLPPLKAEPLNYDDWLKEKKKGTSVWEKLLSLKPMAQEKDLEIDHAYDGIKELNNPVPAWFNYLFFGTMIIAFAYLFYYHIGGYGDLQDQEYENEMAQAKIEKAAYLQKSANAIDENTVKADNTEAVLADGRSIFDGNCKVCHGDKGQGLIGPNLTDEFWLHGGGINNVFKTIKYGVPEKGMISWEKNLSPKQISAVANFILSLSGTNPAGAKAAQGEKYEEKDPQDNAMKEPADSLKAKDATER</sequence>
<dbReference type="Pfam" id="PF14715">
    <property type="entry name" value="FixP_N"/>
    <property type="match status" value="1"/>
</dbReference>
<evidence type="ECO:0000256" key="3">
    <source>
        <dbReference type="ARBA" id="ARBA00023004"/>
    </source>
</evidence>
<name>A0A7K0G5G8_9SPHI</name>
<feature type="signal peptide" evidence="7">
    <location>
        <begin position="1"/>
        <end position="19"/>
    </location>
</feature>
<evidence type="ECO:0000259" key="8">
    <source>
        <dbReference type="PROSITE" id="PS51007"/>
    </source>
</evidence>
<dbReference type="GO" id="GO:0009055">
    <property type="term" value="F:electron transfer activity"/>
    <property type="evidence" value="ECO:0007669"/>
    <property type="project" value="InterPro"/>
</dbReference>
<dbReference type="PROSITE" id="PS51007">
    <property type="entry name" value="CYTC"/>
    <property type="match status" value="1"/>
</dbReference>
<keyword evidence="6" id="KW-0812">Transmembrane</keyword>
<feature type="compositionally biased region" description="Basic and acidic residues" evidence="5">
    <location>
        <begin position="294"/>
        <end position="323"/>
    </location>
</feature>
<feature type="region of interest" description="Disordered" evidence="5">
    <location>
        <begin position="287"/>
        <end position="323"/>
    </location>
</feature>
<evidence type="ECO:0000313" key="10">
    <source>
        <dbReference type="Proteomes" id="UP000487757"/>
    </source>
</evidence>
<accession>A0A7K0G5G8</accession>
<evidence type="ECO:0000256" key="4">
    <source>
        <dbReference type="PROSITE-ProRule" id="PRU00433"/>
    </source>
</evidence>
<evidence type="ECO:0000256" key="6">
    <source>
        <dbReference type="SAM" id="Phobius"/>
    </source>
</evidence>
<protein>
    <submittedName>
        <fullName evidence="9">C-type cytochrome</fullName>
    </submittedName>
</protein>
<dbReference type="InterPro" id="IPR032858">
    <property type="entry name" value="CcoP_N"/>
</dbReference>
<keyword evidence="3 4" id="KW-0408">Iron</keyword>
<feature type="chain" id="PRO_5029600981" evidence="7">
    <location>
        <begin position="20"/>
        <end position="323"/>
    </location>
</feature>
<dbReference type="InterPro" id="IPR009056">
    <property type="entry name" value="Cyt_c-like_dom"/>
</dbReference>
<dbReference type="OrthoDB" id="9811281at2"/>
<evidence type="ECO:0000256" key="7">
    <source>
        <dbReference type="SAM" id="SignalP"/>
    </source>
</evidence>
<keyword evidence="1 4" id="KW-0349">Heme</keyword>
<dbReference type="InterPro" id="IPR050597">
    <property type="entry name" value="Cytochrome_c_Oxidase_Subunit"/>
</dbReference>
<dbReference type="Gene3D" id="6.10.280.130">
    <property type="match status" value="1"/>
</dbReference>
<dbReference type="InterPro" id="IPR036909">
    <property type="entry name" value="Cyt_c-like_dom_sf"/>
</dbReference>
<feature type="transmembrane region" description="Helical" evidence="6">
    <location>
        <begin position="43"/>
        <end position="66"/>
    </location>
</feature>
<dbReference type="Proteomes" id="UP000487757">
    <property type="component" value="Unassembled WGS sequence"/>
</dbReference>
<feature type="transmembrane region" description="Helical" evidence="6">
    <location>
        <begin position="138"/>
        <end position="159"/>
    </location>
</feature>
<dbReference type="RefSeq" id="WP_154283017.1">
    <property type="nucleotide sequence ID" value="NZ_JBHUJQ010000001.1"/>
</dbReference>
<dbReference type="PANTHER" id="PTHR33751:SF1">
    <property type="entry name" value="CBB3-TYPE CYTOCHROME C OXIDASE SUBUNIT FIXP"/>
    <property type="match status" value="1"/>
</dbReference>
<comment type="caution">
    <text evidence="9">The sequence shown here is derived from an EMBL/GenBank/DDBJ whole genome shotgun (WGS) entry which is preliminary data.</text>
</comment>
<evidence type="ECO:0000256" key="2">
    <source>
        <dbReference type="ARBA" id="ARBA00022723"/>
    </source>
</evidence>
<gene>
    <name evidence="9" type="ORF">GJU39_21265</name>
</gene>
<keyword evidence="10" id="KW-1185">Reference proteome</keyword>
<dbReference type="GO" id="GO:0046872">
    <property type="term" value="F:metal ion binding"/>
    <property type="evidence" value="ECO:0007669"/>
    <property type="project" value="UniProtKB-KW"/>
</dbReference>
<reference evidence="9 10" key="1">
    <citation type="submission" date="2019-11" db="EMBL/GenBank/DDBJ databases">
        <title>Pedobacter petrophilus genome.</title>
        <authorList>
            <person name="Feldbauer M.J."/>
            <person name="Newman J.D."/>
        </authorList>
    </citation>
    <scope>NUCLEOTIDE SEQUENCE [LARGE SCALE GENOMIC DNA]</scope>
    <source>
        <strain evidence="9 10">LMG 29686</strain>
    </source>
</reference>
<feature type="domain" description="Cytochrome c" evidence="8">
    <location>
        <begin position="204"/>
        <end position="283"/>
    </location>
</feature>
<dbReference type="GO" id="GO:0020037">
    <property type="term" value="F:heme binding"/>
    <property type="evidence" value="ECO:0007669"/>
    <property type="project" value="InterPro"/>
</dbReference>
<keyword evidence="2 4" id="KW-0479">Metal-binding</keyword>
<organism evidence="9 10">
    <name type="scientific">Pedobacter petrophilus</name>
    <dbReference type="NCBI Taxonomy" id="1908241"/>
    <lineage>
        <taxon>Bacteria</taxon>
        <taxon>Pseudomonadati</taxon>
        <taxon>Bacteroidota</taxon>
        <taxon>Sphingobacteriia</taxon>
        <taxon>Sphingobacteriales</taxon>
        <taxon>Sphingobacteriaceae</taxon>
        <taxon>Pedobacter</taxon>
    </lineage>
</organism>
<dbReference type="PANTHER" id="PTHR33751">
    <property type="entry name" value="CBB3-TYPE CYTOCHROME C OXIDASE SUBUNIT FIXP"/>
    <property type="match status" value="1"/>
</dbReference>
<dbReference type="InterPro" id="IPR038414">
    <property type="entry name" value="CcoP_N_sf"/>
</dbReference>
<dbReference type="SUPFAM" id="SSF46626">
    <property type="entry name" value="Cytochrome c"/>
    <property type="match status" value="1"/>
</dbReference>
<dbReference type="Pfam" id="PF13442">
    <property type="entry name" value="Cytochrome_CBB3"/>
    <property type="match status" value="1"/>
</dbReference>
<dbReference type="AlphaFoldDB" id="A0A7K0G5G8"/>
<proteinExistence type="predicted"/>